<dbReference type="InterPro" id="IPR021986">
    <property type="entry name" value="Spherulin4"/>
</dbReference>
<gene>
    <name evidence="3" type="ORF">GMOD_00000726</name>
</gene>
<keyword evidence="2" id="KW-1133">Transmembrane helix</keyword>
<keyword evidence="2" id="KW-0472">Membrane</keyword>
<dbReference type="AlphaFoldDB" id="A0A3M7M896"/>
<reference evidence="3 4" key="1">
    <citation type="journal article" date="2014" name="PLoS ONE">
        <title>De novo Genome Assembly of the Fungal Plant Pathogen Pyrenophora semeniperda.</title>
        <authorList>
            <person name="Soliai M.M."/>
            <person name="Meyer S.E."/>
            <person name="Udall J.A."/>
            <person name="Elzinga D.E."/>
            <person name="Hermansen R.A."/>
            <person name="Bodily P.M."/>
            <person name="Hart A.A."/>
            <person name="Coleman C.E."/>
        </authorList>
    </citation>
    <scope>NUCLEOTIDE SEQUENCE [LARGE SCALE GENOMIC DNA]</scope>
    <source>
        <strain evidence="3 4">CCB06</strain>
        <tissue evidence="3">Mycelium</tissue>
    </source>
</reference>
<feature type="region of interest" description="Disordered" evidence="1">
    <location>
        <begin position="1"/>
        <end position="95"/>
    </location>
</feature>
<evidence type="ECO:0000313" key="4">
    <source>
        <dbReference type="Proteomes" id="UP000265663"/>
    </source>
</evidence>
<proteinExistence type="predicted"/>
<dbReference type="Proteomes" id="UP000265663">
    <property type="component" value="Unassembled WGS sequence"/>
</dbReference>
<dbReference type="PANTHER" id="PTHR35040">
    <property type="match status" value="1"/>
</dbReference>
<dbReference type="PANTHER" id="PTHR35040:SF7">
    <property type="entry name" value="FIBRONECTIN TYPE-III DOMAIN-CONTAINING PROTEIN-RELATED"/>
    <property type="match status" value="1"/>
</dbReference>
<evidence type="ECO:0000256" key="2">
    <source>
        <dbReference type="SAM" id="Phobius"/>
    </source>
</evidence>
<accession>A0A3M7M896</accession>
<keyword evidence="2" id="KW-0812">Transmembrane</keyword>
<evidence type="ECO:0000313" key="3">
    <source>
        <dbReference type="EMBL" id="RMZ70609.1"/>
    </source>
</evidence>
<protein>
    <submittedName>
        <fullName evidence="3">Cell surface</fullName>
    </submittedName>
</protein>
<keyword evidence="4" id="KW-1185">Reference proteome</keyword>
<organism evidence="3 4">
    <name type="scientific">Pyrenophora seminiperda CCB06</name>
    <dbReference type="NCBI Taxonomy" id="1302712"/>
    <lineage>
        <taxon>Eukaryota</taxon>
        <taxon>Fungi</taxon>
        <taxon>Dikarya</taxon>
        <taxon>Ascomycota</taxon>
        <taxon>Pezizomycotina</taxon>
        <taxon>Dothideomycetes</taxon>
        <taxon>Pleosporomycetidae</taxon>
        <taxon>Pleosporales</taxon>
        <taxon>Pleosporineae</taxon>
        <taxon>Pleosporaceae</taxon>
        <taxon>Pyrenophora</taxon>
    </lineage>
</organism>
<feature type="compositionally biased region" description="Polar residues" evidence="1">
    <location>
        <begin position="22"/>
        <end position="52"/>
    </location>
</feature>
<dbReference type="Pfam" id="PF12138">
    <property type="entry name" value="Spherulin4"/>
    <property type="match status" value="2"/>
</dbReference>
<sequence>MAPLSTNTNNEHDSPYNKRKTMSQQTTKINLMSSKTPQWRVSSSQRNISNPYNLAIPPQYQRRLQTSSPVRDAAKKRPALPTINSSDAPPVKPKRPVKAVLVGEKPRGMYTNSSKSKSTIFTYRQVSPYQAPRKKTLRLPSIDDRFLALIVTLTLALLLTIGIPLAAILPQKLIKPLPINILIPMYFKPEDGAWNRLHDAAIRYPKTTFNVIINPNNGSGMAAWPAGEYIDAIESLDKYTNIHTLGYIDTANGQKENATIRQEIALYAGWAKVSNSLSLSGIYFDHTPHKDQDATRAYLQNISATVRHADGFGAQTLVVQNPGQVPDEGLMMGVDRPNVTVVFEGAYADVPNRGALHEMLAPLNANATRENFALLVHSAPDGLGGTGLRKMIDGVRREVEWLYVTDLTDEDSGPYSGFGGLLETWLNSAAPSAGKDTYIRLINFLTSLSAMSPKSRSSILLPLYIYPCPNAWEPLYTAIAKHPHLQFLAIINPNSGPGAAPWWPNEDYIREIARLNALPNVKTLGYICATYCKRSLDAALDDIDIYGERGRKDAHQRVDGVFVDETVNLYSDEAKKWLDAVDRKVAHSLDYVENPITIHNPGTAVHAALGKPGPDITVVVETSFKHFMTKEYQKWLATSPYGRSRTAYMVHSVPEKEMKKLTLSLREKAGYLFVTSASSGFYESFGSSWAAFVDTMAKP</sequence>
<feature type="transmembrane region" description="Helical" evidence="2">
    <location>
        <begin position="146"/>
        <end position="169"/>
    </location>
</feature>
<evidence type="ECO:0000256" key="1">
    <source>
        <dbReference type="SAM" id="MobiDB-lite"/>
    </source>
</evidence>
<dbReference type="OrthoDB" id="5342184at2759"/>
<dbReference type="EMBL" id="KE747824">
    <property type="protein sequence ID" value="RMZ70609.1"/>
    <property type="molecule type" value="Genomic_DNA"/>
</dbReference>
<name>A0A3M7M896_9PLEO</name>